<protein>
    <recommendedName>
        <fullName evidence="4">Sialidase domain-containing protein</fullName>
    </recommendedName>
</protein>
<organism evidence="2 3">
    <name type="scientific">Novipirellula galeiformis</name>
    <dbReference type="NCBI Taxonomy" id="2528004"/>
    <lineage>
        <taxon>Bacteria</taxon>
        <taxon>Pseudomonadati</taxon>
        <taxon>Planctomycetota</taxon>
        <taxon>Planctomycetia</taxon>
        <taxon>Pirellulales</taxon>
        <taxon>Pirellulaceae</taxon>
        <taxon>Novipirellula</taxon>
    </lineage>
</organism>
<dbReference type="Proteomes" id="UP000316304">
    <property type="component" value="Unassembled WGS sequence"/>
</dbReference>
<reference evidence="2 3" key="1">
    <citation type="submission" date="2019-02" db="EMBL/GenBank/DDBJ databases">
        <title>Deep-cultivation of Planctomycetes and their phenomic and genomic characterization uncovers novel biology.</title>
        <authorList>
            <person name="Wiegand S."/>
            <person name="Jogler M."/>
            <person name="Boedeker C."/>
            <person name="Pinto D."/>
            <person name="Vollmers J."/>
            <person name="Rivas-Marin E."/>
            <person name="Kohn T."/>
            <person name="Peeters S.H."/>
            <person name="Heuer A."/>
            <person name="Rast P."/>
            <person name="Oberbeckmann S."/>
            <person name="Bunk B."/>
            <person name="Jeske O."/>
            <person name="Meyerdierks A."/>
            <person name="Storesund J.E."/>
            <person name="Kallscheuer N."/>
            <person name="Luecker S."/>
            <person name="Lage O.M."/>
            <person name="Pohl T."/>
            <person name="Merkel B.J."/>
            <person name="Hornburger P."/>
            <person name="Mueller R.-W."/>
            <person name="Bruemmer F."/>
            <person name="Labrenz M."/>
            <person name="Spormann A.M."/>
            <person name="Op Den Camp H."/>
            <person name="Overmann J."/>
            <person name="Amann R."/>
            <person name="Jetten M.S.M."/>
            <person name="Mascher T."/>
            <person name="Medema M.H."/>
            <person name="Devos D.P."/>
            <person name="Kaster A.-K."/>
            <person name="Ovreas L."/>
            <person name="Rohde M."/>
            <person name="Galperin M.Y."/>
            <person name="Jogler C."/>
        </authorList>
    </citation>
    <scope>NUCLEOTIDE SEQUENCE [LARGE SCALE GENOMIC DNA]</scope>
    <source>
        <strain evidence="2 3">Pla52o</strain>
    </source>
</reference>
<feature type="chain" id="PRO_5022796809" description="Sialidase domain-containing protein" evidence="1">
    <location>
        <begin position="22"/>
        <end position="338"/>
    </location>
</feature>
<evidence type="ECO:0000313" key="2">
    <source>
        <dbReference type="EMBL" id="TWU26213.1"/>
    </source>
</evidence>
<dbReference type="SUPFAM" id="SSF75005">
    <property type="entry name" value="Arabinanase/levansucrase/invertase"/>
    <property type="match status" value="1"/>
</dbReference>
<keyword evidence="1" id="KW-0732">Signal</keyword>
<dbReference type="Gene3D" id="2.120.10.10">
    <property type="match status" value="1"/>
</dbReference>
<name>A0A5C6CMQ8_9BACT</name>
<dbReference type="InterPro" id="IPR023296">
    <property type="entry name" value="Glyco_hydro_beta-prop_sf"/>
</dbReference>
<keyword evidence="3" id="KW-1185">Reference proteome</keyword>
<gene>
    <name evidence="2" type="ORF">Pla52o_00660</name>
</gene>
<feature type="signal peptide" evidence="1">
    <location>
        <begin position="1"/>
        <end position="21"/>
    </location>
</feature>
<evidence type="ECO:0000256" key="1">
    <source>
        <dbReference type="SAM" id="SignalP"/>
    </source>
</evidence>
<dbReference type="AlphaFoldDB" id="A0A5C6CMQ8"/>
<accession>A0A5C6CMQ8</accession>
<comment type="caution">
    <text evidence="2">The sequence shown here is derived from an EMBL/GenBank/DDBJ whole genome shotgun (WGS) entry which is preliminary data.</text>
</comment>
<evidence type="ECO:0008006" key="4">
    <source>
        <dbReference type="Google" id="ProtNLM"/>
    </source>
</evidence>
<evidence type="ECO:0000313" key="3">
    <source>
        <dbReference type="Proteomes" id="UP000316304"/>
    </source>
</evidence>
<proteinExistence type="predicted"/>
<dbReference type="RefSeq" id="WP_197168914.1">
    <property type="nucleotide sequence ID" value="NZ_SJPT01000001.1"/>
</dbReference>
<dbReference type="EMBL" id="SJPT01000001">
    <property type="protein sequence ID" value="TWU26213.1"/>
    <property type="molecule type" value="Genomic_DNA"/>
</dbReference>
<sequence length="338" mass="37224" precursor="true">MKLANNLLLLACLVIPTAAVAAAEADAAKQESQPVLVSAERIWDAAPHNAFTDLIRFKDRWFCAFREGQGHVSPDGALRVLTSSDGKKWESAALVTSANSDLRDAKLSVTAEGQLMLAGAEAIQTPSGRHHQSLVWFSDDGKTWTPKHNVGDLDNWLWRITWHQGQAYGFGYGCVATERTLRFFQSSDGKKFDAVIDKVDVEGTYPNETALIFLPDDTGYCLLRQDGKPNAGYVGTSQPPYTHWNWKSLGVRIGGPEMIQLPDGRFLAAVRLYDAPVRTSLCWVDPAKGTLTETLALPSGGDTSYAGMVWHDDLLWVSYYSSHESKTSIYLAKVRLEG</sequence>